<evidence type="ECO:0000256" key="1">
    <source>
        <dbReference type="SAM" id="Phobius"/>
    </source>
</evidence>
<proteinExistence type="predicted"/>
<dbReference type="Proteomes" id="UP001610446">
    <property type="component" value="Unassembled WGS sequence"/>
</dbReference>
<name>A0ABR4L0K3_9EURO</name>
<evidence type="ECO:0000313" key="2">
    <source>
        <dbReference type="EMBL" id="KAL2858048.1"/>
    </source>
</evidence>
<keyword evidence="1" id="KW-1133">Transmembrane helix</keyword>
<evidence type="ECO:0000313" key="3">
    <source>
        <dbReference type="Proteomes" id="UP001610446"/>
    </source>
</evidence>
<keyword evidence="3" id="KW-1185">Reference proteome</keyword>
<protein>
    <submittedName>
        <fullName evidence="2">Uncharacterized protein</fullName>
    </submittedName>
</protein>
<comment type="caution">
    <text evidence="2">The sequence shown here is derived from an EMBL/GenBank/DDBJ whole genome shotgun (WGS) entry which is preliminary data.</text>
</comment>
<organism evidence="2 3">
    <name type="scientific">Aspergillus pseudoustus</name>
    <dbReference type="NCBI Taxonomy" id="1810923"/>
    <lineage>
        <taxon>Eukaryota</taxon>
        <taxon>Fungi</taxon>
        <taxon>Dikarya</taxon>
        <taxon>Ascomycota</taxon>
        <taxon>Pezizomycotina</taxon>
        <taxon>Eurotiomycetes</taxon>
        <taxon>Eurotiomycetidae</taxon>
        <taxon>Eurotiales</taxon>
        <taxon>Aspergillaceae</taxon>
        <taxon>Aspergillus</taxon>
        <taxon>Aspergillus subgen. Nidulantes</taxon>
    </lineage>
</organism>
<reference evidence="2 3" key="1">
    <citation type="submission" date="2024-07" db="EMBL/GenBank/DDBJ databases">
        <title>Section-level genome sequencing and comparative genomics of Aspergillus sections Usti and Cavernicolus.</title>
        <authorList>
            <consortium name="Lawrence Berkeley National Laboratory"/>
            <person name="Nybo J.L."/>
            <person name="Vesth T.C."/>
            <person name="Theobald S."/>
            <person name="Frisvad J.C."/>
            <person name="Larsen T.O."/>
            <person name="Kjaerboelling I."/>
            <person name="Rothschild-Mancinelli K."/>
            <person name="Lyhne E.K."/>
            <person name="Kogle M.E."/>
            <person name="Barry K."/>
            <person name="Clum A."/>
            <person name="Na H."/>
            <person name="Ledsgaard L."/>
            <person name="Lin J."/>
            <person name="Lipzen A."/>
            <person name="Kuo A."/>
            <person name="Riley R."/>
            <person name="Mondo S."/>
            <person name="Labutti K."/>
            <person name="Haridas S."/>
            <person name="Pangalinan J."/>
            <person name="Salamov A.A."/>
            <person name="Simmons B.A."/>
            <person name="Magnuson J.K."/>
            <person name="Chen J."/>
            <person name="Drula E."/>
            <person name="Henrissat B."/>
            <person name="Wiebenga A."/>
            <person name="Lubbers R.J."/>
            <person name="Gomes A.C."/>
            <person name="Makela M.R."/>
            <person name="Stajich J."/>
            <person name="Grigoriev I.V."/>
            <person name="Mortensen U.H."/>
            <person name="De Vries R.P."/>
            <person name="Baker S.E."/>
            <person name="Andersen M.R."/>
        </authorList>
    </citation>
    <scope>NUCLEOTIDE SEQUENCE [LARGE SCALE GENOMIC DNA]</scope>
    <source>
        <strain evidence="2 3">CBS 123904</strain>
    </source>
</reference>
<keyword evidence="1" id="KW-0812">Transmembrane</keyword>
<gene>
    <name evidence="2" type="ORF">BJY01DRAFT_72994</name>
</gene>
<dbReference type="EMBL" id="JBFXLU010000002">
    <property type="protein sequence ID" value="KAL2858048.1"/>
    <property type="molecule type" value="Genomic_DNA"/>
</dbReference>
<accession>A0ABR4L0K3</accession>
<keyword evidence="1" id="KW-0472">Membrane</keyword>
<sequence length="118" mass="13658">MRKLNMYLPVDISLESPGWCSSLGLLRLLCYKAVPAPCPPISSFQYLELSFFILSYKSRIWLWGILIVAVCLSSFYELLVSGNNRTVWDITPYLVQNFPRELLPSSNRTLVKRLEIRK</sequence>
<feature type="transmembrane region" description="Helical" evidence="1">
    <location>
        <begin position="60"/>
        <end position="79"/>
    </location>
</feature>